<dbReference type="Proteomes" id="UP000018144">
    <property type="component" value="Unassembled WGS sequence"/>
</dbReference>
<feature type="compositionally biased region" description="Low complexity" evidence="2">
    <location>
        <begin position="23"/>
        <end position="35"/>
    </location>
</feature>
<feature type="coiled-coil region" evidence="1">
    <location>
        <begin position="105"/>
        <end position="197"/>
    </location>
</feature>
<name>U4L3V5_PYROM</name>
<evidence type="ECO:0000256" key="1">
    <source>
        <dbReference type="SAM" id="Coils"/>
    </source>
</evidence>
<evidence type="ECO:0000313" key="4">
    <source>
        <dbReference type="Proteomes" id="UP000018144"/>
    </source>
</evidence>
<evidence type="ECO:0000256" key="2">
    <source>
        <dbReference type="SAM" id="MobiDB-lite"/>
    </source>
</evidence>
<dbReference type="AlphaFoldDB" id="U4L3V5"/>
<accession>U4L3V5</accession>
<sequence length="337" mass="38389">MSAKPNNEPTDKKNATQAGTAVPETSSPEGSGSEDAGSDECSSDCSSDSMTTTDTTCISETSLVDAEKMFNGILADMARLRMENQKLGDSLAEAKRGEDHAVQKLTEIEDENIKLKKKLNEMEQRGGARLFEIEDENIKLQEKLNEMEQCRESRDFVALKGKFDGLEKQILDILENLERKEQSFEDYQAKMEKLQSESHQQILGLVTDDGYVFREKPLKMIPNGMIQVSRAKVHVSGNHLEDGPLREDKDSRFLYVVRDQYKDFKTFNSLVESVLELGAGHLKFLKGSKSNFLFYNNHDDRIKIDYKWEKEASQKDRVYILSGKTPYNSDMVYYVEE</sequence>
<gene>
    <name evidence="3" type="ORF">PCON_06575</name>
</gene>
<proteinExistence type="predicted"/>
<keyword evidence="1" id="KW-0175">Coiled coil</keyword>
<dbReference type="EMBL" id="HF935329">
    <property type="protein sequence ID" value="CCX06988.1"/>
    <property type="molecule type" value="Genomic_DNA"/>
</dbReference>
<organism evidence="3 4">
    <name type="scientific">Pyronema omphalodes (strain CBS 100304)</name>
    <name type="common">Pyronema confluens</name>
    <dbReference type="NCBI Taxonomy" id="1076935"/>
    <lineage>
        <taxon>Eukaryota</taxon>
        <taxon>Fungi</taxon>
        <taxon>Dikarya</taxon>
        <taxon>Ascomycota</taxon>
        <taxon>Pezizomycotina</taxon>
        <taxon>Pezizomycetes</taxon>
        <taxon>Pezizales</taxon>
        <taxon>Pyronemataceae</taxon>
        <taxon>Pyronema</taxon>
    </lineage>
</organism>
<evidence type="ECO:0000313" key="3">
    <source>
        <dbReference type="EMBL" id="CCX06988.1"/>
    </source>
</evidence>
<protein>
    <submittedName>
        <fullName evidence="3">Uncharacterized protein</fullName>
    </submittedName>
</protein>
<keyword evidence="4" id="KW-1185">Reference proteome</keyword>
<feature type="region of interest" description="Disordered" evidence="2">
    <location>
        <begin position="1"/>
        <end position="54"/>
    </location>
</feature>
<reference evidence="3 4" key="1">
    <citation type="journal article" date="2013" name="PLoS Genet.">
        <title>The genome and development-dependent transcriptomes of Pyronema confluens: a window into fungal evolution.</title>
        <authorList>
            <person name="Traeger S."/>
            <person name="Altegoer F."/>
            <person name="Freitag M."/>
            <person name="Gabaldon T."/>
            <person name="Kempken F."/>
            <person name="Kumar A."/>
            <person name="Marcet-Houben M."/>
            <person name="Poggeler S."/>
            <person name="Stajich J.E."/>
            <person name="Nowrousian M."/>
        </authorList>
    </citation>
    <scope>NUCLEOTIDE SEQUENCE [LARGE SCALE GENOMIC DNA]</scope>
    <source>
        <strain evidence="4">CBS 100304</strain>
        <tissue evidence="3">Vegetative mycelium</tissue>
    </source>
</reference>
<feature type="compositionally biased region" description="Low complexity" evidence="2">
    <location>
        <begin position="43"/>
        <end position="54"/>
    </location>
</feature>